<reference evidence="3" key="2">
    <citation type="submission" date="2015-05" db="EMBL/GenBank/DDBJ databases">
        <title>Complete genome sequence of Halanaeroarchaeum sulfurireducens type strain M27-SA2, a sulfate-reducer haloarchaeon from marine anoxic lake Medee.</title>
        <authorList>
            <person name="Messina E."/>
            <person name="Kublanov I.V."/>
            <person name="Toshchakov S."/>
            <person name="Arcadi E."/>
            <person name="La Spada G."/>
            <person name="La Cono V."/>
            <person name="Yakimov M.M."/>
        </authorList>
    </citation>
    <scope>NUCLEOTIDE SEQUENCE [LARGE SCALE GENOMIC DNA]</scope>
    <source>
        <strain evidence="3">M27-SA2</strain>
    </source>
</reference>
<dbReference type="AlphaFoldDB" id="A0A0F7PDQ3"/>
<dbReference type="Proteomes" id="UP000069906">
    <property type="component" value="Chromosome"/>
</dbReference>
<name>A0A0F7PDQ3_9EURY</name>
<dbReference type="EMBL" id="CP011564">
    <property type="protein sequence ID" value="ALG82169.1"/>
    <property type="molecule type" value="Genomic_DNA"/>
</dbReference>
<evidence type="ECO:0000313" key="4">
    <source>
        <dbReference type="Proteomes" id="UP000069906"/>
    </source>
</evidence>
<keyword evidence="4" id="KW-1185">Reference proteome</keyword>
<dbReference type="PATRIC" id="fig|1604004.4.peg.1352"/>
<dbReference type="RefSeq" id="WP_050048492.1">
    <property type="nucleotide sequence ID" value="NZ_CP008874.1"/>
</dbReference>
<evidence type="ECO:0000313" key="1">
    <source>
        <dbReference type="EMBL" id="AKH97774.1"/>
    </source>
</evidence>
<reference evidence="1 4" key="1">
    <citation type="journal article" date="2015" name="ISME J.">
        <title>Elemental sulfur and acetate can support life of a novel strictly anaerobic haloarchaeon.</title>
        <authorList>
            <person name="Sorokin D.Y."/>
            <person name="Kublanov I.V."/>
            <person name="Gavrilov S.N."/>
            <person name="Rojo D."/>
            <person name="Roman P."/>
            <person name="Golyshin P.N."/>
            <person name="Slepak V.Z."/>
            <person name="Smedile F."/>
            <person name="Ferrer M."/>
            <person name="Messina E."/>
            <person name="La Cono V."/>
            <person name="Yakimov M.M."/>
        </authorList>
    </citation>
    <scope>NUCLEOTIDE SEQUENCE [LARGE SCALE GENOMIC DNA]</scope>
    <source>
        <strain evidence="1 4">HSR2</strain>
    </source>
</reference>
<evidence type="ECO:0008006" key="5">
    <source>
        <dbReference type="Google" id="ProtNLM"/>
    </source>
</evidence>
<dbReference type="STRING" id="1604004.HLASA_1276"/>
<reference evidence="2 3" key="3">
    <citation type="journal article" date="2016" name="Stand. Genomic Sci.">
        <title>Complete genome sequence of 'Halanaeroarchaeum sulfurireducens' M27-SA2, a sulfur-reducing and acetate-oxidizing haloarchaeon from the deep-sea hypersaline anoxic lake Medee.</title>
        <authorList>
            <person name="Messina E."/>
            <person name="Sorokin D.Y."/>
            <person name="Kublanov I.V."/>
            <person name="Toshchakov S."/>
            <person name="Lopatina A."/>
            <person name="Arcadi E."/>
            <person name="Smedile F."/>
            <person name="La Spada G."/>
            <person name="La Cono V."/>
            <person name="Yakimov M.M."/>
        </authorList>
    </citation>
    <scope>NUCLEOTIDE SEQUENCE [LARGE SCALE GENOMIC DNA]</scope>
    <source>
        <strain evidence="2 3">M27-SA2</strain>
    </source>
</reference>
<dbReference type="InterPro" id="IPR055809">
    <property type="entry name" value="DUF7385"/>
</dbReference>
<dbReference type="OrthoDB" id="191000at2157"/>
<dbReference type="KEGG" id="hsu:HLASF_1288"/>
<evidence type="ECO:0000313" key="3">
    <source>
        <dbReference type="Proteomes" id="UP000060390"/>
    </source>
</evidence>
<sequence>MGATDDVEDLDELVGYLTPREDNEKIKSYQNTTAVACPICGDSFDDLVVCRAEETQLELSEALDLCVTTDEAGRPFLFTHKA</sequence>
<dbReference type="EMBL" id="CP008874">
    <property type="protein sequence ID" value="AKH97774.1"/>
    <property type="molecule type" value="Genomic_DNA"/>
</dbReference>
<protein>
    <recommendedName>
        <fullName evidence="5">Flagella cluster protein</fullName>
    </recommendedName>
</protein>
<dbReference type="HOGENOM" id="CLU_2475902_0_0_2"/>
<dbReference type="KEGG" id="hsf:HLASA_1276"/>
<accession>A0A0F7PDQ3</accession>
<dbReference type="GeneID" id="26010622"/>
<dbReference type="Pfam" id="PF24110">
    <property type="entry name" value="DUF7385"/>
    <property type="match status" value="1"/>
</dbReference>
<evidence type="ECO:0000313" key="2">
    <source>
        <dbReference type="EMBL" id="ALG82169.1"/>
    </source>
</evidence>
<organism evidence="1 4">
    <name type="scientific">Halanaeroarchaeum sulfurireducens</name>
    <dbReference type="NCBI Taxonomy" id="1604004"/>
    <lineage>
        <taxon>Archaea</taxon>
        <taxon>Methanobacteriati</taxon>
        <taxon>Methanobacteriota</taxon>
        <taxon>Stenosarchaea group</taxon>
        <taxon>Halobacteria</taxon>
        <taxon>Halobacteriales</taxon>
        <taxon>Halobacteriaceae</taxon>
        <taxon>Halanaeroarchaeum</taxon>
    </lineage>
</organism>
<dbReference type="Proteomes" id="UP000060390">
    <property type="component" value="Chromosome"/>
</dbReference>
<proteinExistence type="predicted"/>
<gene>
    <name evidence="2" type="ORF">HLASA_1276</name>
    <name evidence="1" type="ORF">HLASF_1288</name>
</gene>